<proteinExistence type="predicted"/>
<sequence length="202" mass="23335">MKTLISSCLCIVLFLFYEIMEVSAQQSEMNLSKEMSILERQIEQDRRILSFTEGREKYLCLLEEKRKEIDELLAGKKRGNDNLSEEVNTLFYWSSYLSNYINKFKLLDQPRIKEVADSIRIAKRLPNALKANNIAFGILKRFDKVLRNEVIRNRNGGSAEEMWAKMDSVSTIIRALDGFGDRILIGGEGGDASAVRYEYTNW</sequence>
<evidence type="ECO:0000313" key="2">
    <source>
        <dbReference type="Proteomes" id="UP000181870"/>
    </source>
</evidence>
<evidence type="ECO:0000313" key="1">
    <source>
        <dbReference type="EMBL" id="SDI61627.1"/>
    </source>
</evidence>
<accession>A0A1G8M1I2</accession>
<organism evidence="1 2">
    <name type="scientific">Bacteroides ovatus</name>
    <dbReference type="NCBI Taxonomy" id="28116"/>
    <lineage>
        <taxon>Bacteria</taxon>
        <taxon>Pseudomonadati</taxon>
        <taxon>Bacteroidota</taxon>
        <taxon>Bacteroidia</taxon>
        <taxon>Bacteroidales</taxon>
        <taxon>Bacteroidaceae</taxon>
        <taxon>Bacteroides</taxon>
    </lineage>
</organism>
<dbReference type="EMBL" id="FNDO01000059">
    <property type="protein sequence ID" value="SDI61627.1"/>
    <property type="molecule type" value="Genomic_DNA"/>
</dbReference>
<protein>
    <submittedName>
        <fullName evidence="1">Uncharacterized protein</fullName>
    </submittedName>
</protein>
<gene>
    <name evidence="1" type="ORF">SAMN05192582_105916</name>
</gene>
<dbReference type="AlphaFoldDB" id="A0A1G8M1I2"/>
<dbReference type="RefSeq" id="WP_143024854.1">
    <property type="nucleotide sequence ID" value="NZ_FNDO01000059.1"/>
</dbReference>
<dbReference type="Proteomes" id="UP000181870">
    <property type="component" value="Unassembled WGS sequence"/>
</dbReference>
<reference evidence="1 2" key="1">
    <citation type="submission" date="2016-10" db="EMBL/GenBank/DDBJ databases">
        <authorList>
            <person name="de Groot N.N."/>
        </authorList>
    </citation>
    <scope>NUCLEOTIDE SEQUENCE [LARGE SCALE GENOMIC DNA]</scope>
    <source>
        <strain evidence="1 2">NLAE-zl-C57</strain>
    </source>
</reference>
<name>A0A1G8M1I2_BACOV</name>